<dbReference type="GO" id="GO:0060628">
    <property type="term" value="P:regulation of ER to Golgi vesicle-mediated transport"/>
    <property type="evidence" value="ECO:0007669"/>
    <property type="project" value="TreeGrafter"/>
</dbReference>
<protein>
    <submittedName>
        <fullName evidence="3">RAD50-interacting protein 1</fullName>
    </submittedName>
</protein>
<dbReference type="PROSITE" id="PS51386">
    <property type="entry name" value="RINT1_TIP20"/>
    <property type="match status" value="1"/>
</dbReference>
<dbReference type="InterPro" id="IPR042044">
    <property type="entry name" value="EXOC6PINT-1/Sec15/Tip20_C_dom2"/>
</dbReference>
<evidence type="ECO:0000256" key="2">
    <source>
        <dbReference type="SAM" id="MobiDB-lite"/>
    </source>
</evidence>
<dbReference type="InterPro" id="IPR007528">
    <property type="entry name" value="RINT1_Tip20"/>
</dbReference>
<evidence type="ECO:0000313" key="4">
    <source>
        <dbReference type="Proteomes" id="UP000242188"/>
    </source>
</evidence>
<feature type="compositionally biased region" description="Low complexity" evidence="2">
    <location>
        <begin position="526"/>
        <end position="556"/>
    </location>
</feature>
<evidence type="ECO:0000256" key="1">
    <source>
        <dbReference type="ARBA" id="ARBA00061158"/>
    </source>
</evidence>
<dbReference type="FunFam" id="1.20.58.670:FF:000003">
    <property type="entry name" value="RAD50-interacting protein 1"/>
    <property type="match status" value="1"/>
</dbReference>
<gene>
    <name evidence="3" type="ORF">KP79_PYT00809</name>
</gene>
<dbReference type="PANTHER" id="PTHR13520">
    <property type="entry name" value="RAD50-INTERACTING PROTEIN 1 RINT-1"/>
    <property type="match status" value="1"/>
</dbReference>
<dbReference type="GO" id="GO:0070939">
    <property type="term" value="C:Dsl1/NZR complex"/>
    <property type="evidence" value="ECO:0007669"/>
    <property type="project" value="InterPro"/>
</dbReference>
<feature type="region of interest" description="Disordered" evidence="2">
    <location>
        <begin position="526"/>
        <end position="567"/>
    </location>
</feature>
<evidence type="ECO:0000313" key="3">
    <source>
        <dbReference type="EMBL" id="OWF50906.1"/>
    </source>
</evidence>
<dbReference type="GO" id="GO:0006890">
    <property type="term" value="P:retrograde vesicle-mediated transport, Golgi to endoplasmic reticulum"/>
    <property type="evidence" value="ECO:0007669"/>
    <property type="project" value="InterPro"/>
</dbReference>
<organism evidence="3 4">
    <name type="scientific">Mizuhopecten yessoensis</name>
    <name type="common">Japanese scallop</name>
    <name type="synonym">Patinopecten yessoensis</name>
    <dbReference type="NCBI Taxonomy" id="6573"/>
    <lineage>
        <taxon>Eukaryota</taxon>
        <taxon>Metazoa</taxon>
        <taxon>Spiralia</taxon>
        <taxon>Lophotrochozoa</taxon>
        <taxon>Mollusca</taxon>
        <taxon>Bivalvia</taxon>
        <taxon>Autobranchia</taxon>
        <taxon>Pteriomorphia</taxon>
        <taxon>Pectinida</taxon>
        <taxon>Pectinoidea</taxon>
        <taxon>Pectinidae</taxon>
        <taxon>Mizuhopecten</taxon>
    </lineage>
</organism>
<dbReference type="PANTHER" id="PTHR13520:SF0">
    <property type="entry name" value="RAD50-INTERACTING PROTEIN 1"/>
    <property type="match status" value="1"/>
</dbReference>
<dbReference type="GO" id="GO:0006888">
    <property type="term" value="P:endoplasmic reticulum to Golgi vesicle-mediated transport"/>
    <property type="evidence" value="ECO:0007669"/>
    <property type="project" value="InterPro"/>
</dbReference>
<accession>A0A210QQ86</accession>
<feature type="compositionally biased region" description="Polar residues" evidence="2">
    <location>
        <begin position="557"/>
        <end position="567"/>
    </location>
</feature>
<name>A0A210QQ86_MIZYE</name>
<reference evidence="3 4" key="1">
    <citation type="journal article" date="2017" name="Nat. Ecol. Evol.">
        <title>Scallop genome provides insights into evolution of bilaterian karyotype and development.</title>
        <authorList>
            <person name="Wang S."/>
            <person name="Zhang J."/>
            <person name="Jiao W."/>
            <person name="Li J."/>
            <person name="Xun X."/>
            <person name="Sun Y."/>
            <person name="Guo X."/>
            <person name="Huan P."/>
            <person name="Dong B."/>
            <person name="Zhang L."/>
            <person name="Hu X."/>
            <person name="Sun X."/>
            <person name="Wang J."/>
            <person name="Zhao C."/>
            <person name="Wang Y."/>
            <person name="Wang D."/>
            <person name="Huang X."/>
            <person name="Wang R."/>
            <person name="Lv J."/>
            <person name="Li Y."/>
            <person name="Zhang Z."/>
            <person name="Liu B."/>
            <person name="Lu W."/>
            <person name="Hui Y."/>
            <person name="Liang J."/>
            <person name="Zhou Z."/>
            <person name="Hou R."/>
            <person name="Li X."/>
            <person name="Liu Y."/>
            <person name="Li H."/>
            <person name="Ning X."/>
            <person name="Lin Y."/>
            <person name="Zhao L."/>
            <person name="Xing Q."/>
            <person name="Dou J."/>
            <person name="Li Y."/>
            <person name="Mao J."/>
            <person name="Guo H."/>
            <person name="Dou H."/>
            <person name="Li T."/>
            <person name="Mu C."/>
            <person name="Jiang W."/>
            <person name="Fu Q."/>
            <person name="Fu X."/>
            <person name="Miao Y."/>
            <person name="Liu J."/>
            <person name="Yu Q."/>
            <person name="Li R."/>
            <person name="Liao H."/>
            <person name="Li X."/>
            <person name="Kong Y."/>
            <person name="Jiang Z."/>
            <person name="Chourrout D."/>
            <person name="Li R."/>
            <person name="Bao Z."/>
        </authorList>
    </citation>
    <scope>NUCLEOTIDE SEQUENCE [LARGE SCALE GENOMIC DNA]</scope>
    <source>
        <strain evidence="3 4">PY_sf001</strain>
    </source>
</reference>
<sequence>MAASSTMKTKHLSKFAVDFLNDNFSDDVKSLSGVKDIFTKMKDSKESLESQLSLASSEIPSEVDLAVSNVETAQIAIRRLQGEKESLHHNVKDQTHSLQPMVSDVTSLIEQVQHLQKYIKYLSFITKVEHLSSDIQTSILTDGFEISVESFHELKRVYTDLQETDCKHLLKFTSETINFWHKILKNKLASQFEDVLKSLGWPFVGTSLKTPPSQSPELRAHMETLFSQLLLIQLPDGLRDTAQRSEESLDNQPLLLPLQLMVKSFRKRFRFHFYGSRQTNSIDKPEWYFAQVLGWIRDHTHFLDQRVQPILSKTGHETVSAKVEFMRGMVALVTEKMTNDLPDTMYDEHTFSHLVDEAILFDRELKDGYSYPLGLPCCLSVLTLPRAFHKWIMVEKQFAGAKMDVTLASPSAWQSQYKDIADVDELKVPECGESFITLMLTITDRYKGLPSVIHKVRFLKLQLHLLEDFRIRLVQVMQGVIHDPLCDIFCAIINAAYYVTEVLQEWCNLPFFLQIQYQHLTLEPDTSTQPSASVSSPATQSSPVTQSSPTSVSSPSILTTASSPSSDLSLYEGLEDVAEELETSLFEEAIDTFNQLKTEMLKNIVKCIVLDVQSRSQAYRKDRWLLLSSQKETSLTLSSSACEMLLVLKDHLTHIQAQLSKPLFTLAWQRLTDKLDKFMLEEVILQNRFNDGGASQLEFDMTRNLFPLFGEFTNKPENYFRQVNEAIKLLTMETGTSLLMKEVLIHESSPTPGKDSSVYNALHEIGIFKLTPQTCRVLLDIKVNS</sequence>
<proteinExistence type="inferred from homology"/>
<dbReference type="STRING" id="6573.A0A210QQ86"/>
<comment type="similarity">
    <text evidence="1">Belongs to the RINT1 family.</text>
</comment>
<dbReference type="Gene3D" id="1.20.58.670">
    <property type="entry name" value="Dsl1p vesicle tethering complex, Tip20p subunit, domain D"/>
    <property type="match status" value="1"/>
</dbReference>
<dbReference type="Pfam" id="PF04437">
    <property type="entry name" value="RINT1_TIP1"/>
    <property type="match status" value="1"/>
</dbReference>
<comment type="caution">
    <text evidence="3">The sequence shown here is derived from an EMBL/GenBank/DDBJ whole genome shotgun (WGS) entry which is preliminary data.</text>
</comment>
<dbReference type="OrthoDB" id="2189254at2759"/>
<dbReference type="AlphaFoldDB" id="A0A210QQ86"/>
<keyword evidence="4" id="KW-1185">Reference proteome</keyword>
<dbReference type="EMBL" id="NEDP02002419">
    <property type="protein sequence ID" value="OWF50906.1"/>
    <property type="molecule type" value="Genomic_DNA"/>
</dbReference>
<dbReference type="Gene3D" id="1.20.58.1420">
    <property type="entry name" value="Dsl1p vesicle tethering complex, Tip20p subunit, domain B"/>
    <property type="match status" value="1"/>
</dbReference>
<dbReference type="Proteomes" id="UP000242188">
    <property type="component" value="Unassembled WGS sequence"/>
</dbReference>
<dbReference type="InterPro" id="IPR042042">
    <property type="entry name" value="Tip20p_domB"/>
</dbReference>